<keyword evidence="12" id="KW-1185">Reference proteome</keyword>
<dbReference type="GO" id="GO:0005737">
    <property type="term" value="C:cytoplasm"/>
    <property type="evidence" value="ECO:0007669"/>
    <property type="project" value="UniProtKB-SubCell"/>
</dbReference>
<dbReference type="AlphaFoldDB" id="A0A401NLM9"/>
<dbReference type="PROSITE" id="PS00658">
    <property type="entry name" value="FORK_HEAD_2"/>
    <property type="match status" value="1"/>
</dbReference>
<dbReference type="GO" id="GO:0005634">
    <property type="term" value="C:nucleus"/>
    <property type="evidence" value="ECO:0007669"/>
    <property type="project" value="UniProtKB-SubCell"/>
</dbReference>
<keyword evidence="6" id="KW-0804">Transcription</keyword>
<dbReference type="Gene3D" id="6.10.250.1690">
    <property type="match status" value="1"/>
</dbReference>
<evidence type="ECO:0000256" key="6">
    <source>
        <dbReference type="ARBA" id="ARBA00023163"/>
    </source>
</evidence>
<evidence type="ECO:0000313" key="12">
    <source>
        <dbReference type="Proteomes" id="UP000288216"/>
    </source>
</evidence>
<feature type="region of interest" description="Disordered" evidence="9">
    <location>
        <begin position="1"/>
        <end position="61"/>
    </location>
</feature>
<evidence type="ECO:0000256" key="1">
    <source>
        <dbReference type="ARBA" id="ARBA00004123"/>
    </source>
</evidence>
<comment type="caution">
    <text evidence="11">The sequence shown here is derived from an EMBL/GenBank/DDBJ whole genome shotgun (WGS) entry which is preliminary data.</text>
</comment>
<feature type="compositionally biased region" description="Basic residues" evidence="9">
    <location>
        <begin position="195"/>
        <end position="206"/>
    </location>
</feature>
<feature type="domain" description="Fork-head" evidence="10">
    <location>
        <begin position="91"/>
        <end position="199"/>
    </location>
</feature>
<feature type="region of interest" description="Disordered" evidence="9">
    <location>
        <begin position="165"/>
        <end position="234"/>
    </location>
</feature>
<dbReference type="PANTHER" id="PTHR45767">
    <property type="entry name" value="FORKHEAD BOX PROTEIN O"/>
    <property type="match status" value="1"/>
</dbReference>
<evidence type="ECO:0000256" key="9">
    <source>
        <dbReference type="SAM" id="MobiDB-lite"/>
    </source>
</evidence>
<dbReference type="InterPro" id="IPR001766">
    <property type="entry name" value="Fork_head_dom"/>
</dbReference>
<evidence type="ECO:0000259" key="10">
    <source>
        <dbReference type="PROSITE" id="PS50039"/>
    </source>
</evidence>
<dbReference type="FunFam" id="1.10.10.10:FF:000032">
    <property type="entry name" value="Forkhead box protein O4"/>
    <property type="match status" value="1"/>
</dbReference>
<keyword evidence="3" id="KW-0963">Cytoplasm</keyword>
<comment type="subcellular location">
    <subcellularLocation>
        <location evidence="2">Cytoplasm</location>
    </subcellularLocation>
    <subcellularLocation>
        <location evidence="1 8">Nucleus</location>
    </subcellularLocation>
</comment>
<dbReference type="InterPro" id="IPR036388">
    <property type="entry name" value="WH-like_DNA-bd_sf"/>
</dbReference>
<dbReference type="PRINTS" id="PR00053">
    <property type="entry name" value="FORKHEAD"/>
</dbReference>
<dbReference type="Gene3D" id="1.10.10.10">
    <property type="entry name" value="Winged helix-like DNA-binding domain superfamily/Winged helix DNA-binding domain"/>
    <property type="match status" value="1"/>
</dbReference>
<dbReference type="GO" id="GO:0000981">
    <property type="term" value="F:DNA-binding transcription factor activity, RNA polymerase II-specific"/>
    <property type="evidence" value="ECO:0007669"/>
    <property type="project" value="TreeGrafter"/>
</dbReference>
<evidence type="ECO:0000256" key="7">
    <source>
        <dbReference type="ARBA" id="ARBA00023242"/>
    </source>
</evidence>
<dbReference type="SUPFAM" id="SSF46785">
    <property type="entry name" value="Winged helix' DNA-binding domain"/>
    <property type="match status" value="1"/>
</dbReference>
<dbReference type="PROSITE" id="PS50039">
    <property type="entry name" value="FORK_HEAD_3"/>
    <property type="match status" value="1"/>
</dbReference>
<evidence type="ECO:0000313" key="11">
    <source>
        <dbReference type="EMBL" id="GCB61749.1"/>
    </source>
</evidence>
<evidence type="ECO:0000256" key="2">
    <source>
        <dbReference type="ARBA" id="ARBA00004496"/>
    </source>
</evidence>
<feature type="DNA-binding region" description="Fork-head" evidence="8">
    <location>
        <begin position="91"/>
        <end position="199"/>
    </location>
</feature>
<dbReference type="OMA" id="VYPAHGH"/>
<accession>A0A401NLM9</accession>
<dbReference type="InterPro" id="IPR030456">
    <property type="entry name" value="TF_fork_head_CS_2"/>
</dbReference>
<feature type="compositionally biased region" description="Low complexity" evidence="9">
    <location>
        <begin position="278"/>
        <end position="294"/>
    </location>
</feature>
<dbReference type="Pfam" id="PF00250">
    <property type="entry name" value="Forkhead"/>
    <property type="match status" value="1"/>
</dbReference>
<sequence length="612" mass="67427">MEEAVAPHVDIDPDFEPQSRPRSCTWPLPRPELPGAEGKGEESALNAEPAAATENGSGVKSEAKALSTIYSPLRLSECSQHRKKSSRRNAWGNLSYADLITKAIESSPEKRLTLSQIYDWMVRHVPYFKDKGDSNSSAGWKNSIRHNLSLHSRFIRVQNEGTGKSSWWMLNPDGGKTGKSPRRRAVSMDSNSKYLKSKRGANKKKATLQATQEGNEGSPSSQHTKWSGSPSSHASDEFDAWTDFRSRANSAASTLSGRLSPIMANSELDELEDDDRTPSSPLLYPSPSNTLSPSVSTRRSVELPRLADMAGTINLNEGLTENLLEDLQDNYNMSPSQQIPAGCLRQRSSSFSFGSKCSTRGSQTSTYSATMYSQPPMTMLRHSPMQTIQENKQVTFSTINHYGNRMLQDLLTPESLRHKEVMMTQTDPLMPQANTIVTSQNQRQMVMCSDPAISPFNAQSPRLMNSNPFHHPSTAQQNSVVNNGALSNPIGLMHMHSDAGNINSVAHHLQNQLHSLASHGMQMEASDSRLSSCPGGINISTMSQDKFPTDLDLDMFHGSLECDVESIILNEFMDSEELDFNFDCAMPTQNVGINMATIPTAPQTTNQSWVPG</sequence>
<name>A0A401NLM9_SCYTO</name>
<evidence type="ECO:0000256" key="8">
    <source>
        <dbReference type="PROSITE-ProRule" id="PRU00089"/>
    </source>
</evidence>
<keyword evidence="7 8" id="KW-0539">Nucleus</keyword>
<keyword evidence="5 8" id="KW-0238">DNA-binding</keyword>
<dbReference type="EMBL" id="BFAA01001202">
    <property type="protein sequence ID" value="GCB61749.1"/>
    <property type="molecule type" value="Genomic_DNA"/>
</dbReference>
<protein>
    <recommendedName>
        <fullName evidence="10">Fork-head domain-containing protein</fullName>
    </recommendedName>
</protein>
<organism evidence="11 12">
    <name type="scientific">Scyliorhinus torazame</name>
    <name type="common">Cloudy catshark</name>
    <name type="synonym">Catulus torazame</name>
    <dbReference type="NCBI Taxonomy" id="75743"/>
    <lineage>
        <taxon>Eukaryota</taxon>
        <taxon>Metazoa</taxon>
        <taxon>Chordata</taxon>
        <taxon>Craniata</taxon>
        <taxon>Vertebrata</taxon>
        <taxon>Chondrichthyes</taxon>
        <taxon>Elasmobranchii</taxon>
        <taxon>Galeomorphii</taxon>
        <taxon>Galeoidea</taxon>
        <taxon>Carcharhiniformes</taxon>
        <taxon>Scyliorhinidae</taxon>
        <taxon>Scyliorhinus</taxon>
    </lineage>
</organism>
<dbReference type="GO" id="GO:0000978">
    <property type="term" value="F:RNA polymerase II cis-regulatory region sequence-specific DNA binding"/>
    <property type="evidence" value="ECO:0007669"/>
    <property type="project" value="TreeGrafter"/>
</dbReference>
<dbReference type="InterPro" id="IPR036390">
    <property type="entry name" value="WH_DNA-bd_sf"/>
</dbReference>
<feature type="region of interest" description="Disordered" evidence="9">
    <location>
        <begin position="270"/>
        <end position="297"/>
    </location>
</feature>
<gene>
    <name evidence="11" type="ORF">scyTo_0004148</name>
</gene>
<dbReference type="InterPro" id="IPR032067">
    <property type="entry name" value="FOXO-TAD"/>
</dbReference>
<dbReference type="STRING" id="75743.A0A401NLM9"/>
<feature type="compositionally biased region" description="Polar residues" evidence="9">
    <location>
        <begin position="208"/>
        <end position="233"/>
    </location>
</feature>
<reference evidence="11 12" key="1">
    <citation type="journal article" date="2018" name="Nat. Ecol. Evol.">
        <title>Shark genomes provide insights into elasmobranch evolution and the origin of vertebrates.</title>
        <authorList>
            <person name="Hara Y"/>
            <person name="Yamaguchi K"/>
            <person name="Onimaru K"/>
            <person name="Kadota M"/>
            <person name="Koyanagi M"/>
            <person name="Keeley SD"/>
            <person name="Tatsumi K"/>
            <person name="Tanaka K"/>
            <person name="Motone F"/>
            <person name="Kageyama Y"/>
            <person name="Nozu R"/>
            <person name="Adachi N"/>
            <person name="Nishimura O"/>
            <person name="Nakagawa R"/>
            <person name="Tanegashima C"/>
            <person name="Kiyatake I"/>
            <person name="Matsumoto R"/>
            <person name="Murakumo K"/>
            <person name="Nishida K"/>
            <person name="Terakita A"/>
            <person name="Kuratani S"/>
            <person name="Sato K"/>
            <person name="Hyodo S Kuraku.S."/>
        </authorList>
    </citation>
    <scope>NUCLEOTIDE SEQUENCE [LARGE SCALE GENOMIC DNA]</scope>
</reference>
<dbReference type="PANTHER" id="PTHR45767:SF5">
    <property type="entry name" value="FORKHEAD BOX PROTEIN O6"/>
    <property type="match status" value="1"/>
</dbReference>
<dbReference type="Pfam" id="PF16676">
    <property type="entry name" value="FOXO-TAD"/>
    <property type="match status" value="1"/>
</dbReference>
<dbReference type="Pfam" id="PF16675">
    <property type="entry name" value="FOXO_KIX_bdg"/>
    <property type="match status" value="1"/>
</dbReference>
<evidence type="ECO:0000256" key="5">
    <source>
        <dbReference type="ARBA" id="ARBA00023125"/>
    </source>
</evidence>
<proteinExistence type="predicted"/>
<dbReference type="OrthoDB" id="5954824at2759"/>
<dbReference type="SMART" id="SM00339">
    <property type="entry name" value="FH"/>
    <property type="match status" value="1"/>
</dbReference>
<dbReference type="InterPro" id="IPR032068">
    <property type="entry name" value="FOXO_KIX-bd"/>
</dbReference>
<keyword evidence="4" id="KW-0805">Transcription regulation</keyword>
<evidence type="ECO:0000256" key="3">
    <source>
        <dbReference type="ARBA" id="ARBA00022490"/>
    </source>
</evidence>
<dbReference type="Proteomes" id="UP000288216">
    <property type="component" value="Unassembled WGS sequence"/>
</dbReference>
<evidence type="ECO:0000256" key="4">
    <source>
        <dbReference type="ARBA" id="ARBA00023015"/>
    </source>
</evidence>